<evidence type="ECO:0000313" key="4">
    <source>
        <dbReference type="Proteomes" id="UP000011632"/>
    </source>
</evidence>
<gene>
    <name evidence="3" type="ORF">C489_08495</name>
</gene>
<evidence type="ECO:0000256" key="1">
    <source>
        <dbReference type="SAM" id="MobiDB-lite"/>
    </source>
</evidence>
<dbReference type="AlphaFoldDB" id="L9Y1T3"/>
<name>L9Y1T3_9EURY</name>
<dbReference type="GO" id="GO:0020037">
    <property type="term" value="F:heme binding"/>
    <property type="evidence" value="ECO:0007669"/>
    <property type="project" value="InterPro"/>
</dbReference>
<evidence type="ECO:0000313" key="3">
    <source>
        <dbReference type="EMBL" id="ELY68029.1"/>
    </source>
</evidence>
<dbReference type="SUPFAM" id="SSF111126">
    <property type="entry name" value="Ligand-binding domain in the NO signalling and Golgi transport"/>
    <property type="match status" value="1"/>
</dbReference>
<dbReference type="Proteomes" id="UP000011632">
    <property type="component" value="Unassembled WGS sequence"/>
</dbReference>
<feature type="region of interest" description="Disordered" evidence="1">
    <location>
        <begin position="180"/>
        <end position="225"/>
    </location>
</feature>
<dbReference type="RefSeq" id="WP_006430767.1">
    <property type="nucleotide sequence ID" value="NZ_AOID01000026.1"/>
</dbReference>
<dbReference type="Gene3D" id="3.90.1520.10">
    <property type="entry name" value="H-NOX domain"/>
    <property type="match status" value="1"/>
</dbReference>
<keyword evidence="4" id="KW-1185">Reference proteome</keyword>
<dbReference type="SMART" id="SM00989">
    <property type="entry name" value="V4R"/>
    <property type="match status" value="1"/>
</dbReference>
<evidence type="ECO:0000259" key="2">
    <source>
        <dbReference type="SMART" id="SM00989"/>
    </source>
</evidence>
<dbReference type="InterPro" id="IPR038158">
    <property type="entry name" value="H-NOX_domain_sf"/>
</dbReference>
<dbReference type="Pfam" id="PF07700">
    <property type="entry name" value="HNOB"/>
    <property type="match status" value="1"/>
</dbReference>
<dbReference type="OrthoDB" id="261084at2157"/>
<dbReference type="InterPro" id="IPR011644">
    <property type="entry name" value="Heme_NO-bd"/>
</dbReference>
<proteinExistence type="predicted"/>
<protein>
    <submittedName>
        <fullName evidence="3">Heme NO binding domain-containing protein</fullName>
    </submittedName>
</protein>
<dbReference type="EMBL" id="AOID01000026">
    <property type="protein sequence ID" value="ELY68029.1"/>
    <property type="molecule type" value="Genomic_DNA"/>
</dbReference>
<dbReference type="STRING" id="1227496.C489_08495"/>
<feature type="domain" description="4-vinyl reductase 4VR" evidence="2">
    <location>
        <begin position="117"/>
        <end position="178"/>
    </location>
</feature>
<reference evidence="3 4" key="1">
    <citation type="journal article" date="2014" name="PLoS Genet.">
        <title>Phylogenetically driven sequencing of extremely halophilic archaea reveals strategies for static and dynamic osmo-response.</title>
        <authorList>
            <person name="Becker E.A."/>
            <person name="Seitzer P.M."/>
            <person name="Tritt A."/>
            <person name="Larsen D."/>
            <person name="Krusor M."/>
            <person name="Yao A.I."/>
            <person name="Wu D."/>
            <person name="Madern D."/>
            <person name="Eisen J.A."/>
            <person name="Darling A.E."/>
            <person name="Facciotti M.T."/>
        </authorList>
    </citation>
    <scope>NUCLEOTIDE SEQUENCE [LARGE SCALE GENOMIC DNA]</scope>
    <source>
        <strain evidence="3 4">JCM 10478</strain>
    </source>
</reference>
<dbReference type="PANTHER" id="PTHR45655:SF13">
    <property type="entry name" value="SOLUBLE GUANYLATE CYCLASE GCY-32-RELATED"/>
    <property type="match status" value="1"/>
</dbReference>
<dbReference type="PATRIC" id="fig|1227496.3.peg.1718"/>
<sequence length="225" mass="25341">MHGIILKTLQAFVIDTYGEDAWLAVQDEADIEEKVYVPVTVYPDGDVYEIARTAGELTDQSPRTILTQYGKWVVPALLETYDLHIDDEWEGLELIANIQQFHTSLRTRDMTTLTTPRIRSERLDENRVRITYDSDRKLCDVARGAIQGVAERFDEELVAEEQTCMHEGDDACQFEIRRRTAPRSGAAADSRSEAEADAEQQSGFEFETDAESESTADAPRGGTDD</sequence>
<dbReference type="InterPro" id="IPR004096">
    <property type="entry name" value="V4R"/>
</dbReference>
<dbReference type="PANTHER" id="PTHR45655">
    <property type="entry name" value="GUANYLATE CYCLASE SOLUBLE SUBUNIT BETA-2"/>
    <property type="match status" value="1"/>
</dbReference>
<dbReference type="InterPro" id="IPR024096">
    <property type="entry name" value="NO_sig/Golgi_transp_ligand-bd"/>
</dbReference>
<accession>L9Y1T3</accession>
<organism evidence="3 4">
    <name type="scientific">Natrinema versiforme JCM 10478</name>
    <dbReference type="NCBI Taxonomy" id="1227496"/>
    <lineage>
        <taxon>Archaea</taxon>
        <taxon>Methanobacteriati</taxon>
        <taxon>Methanobacteriota</taxon>
        <taxon>Stenosarchaea group</taxon>
        <taxon>Halobacteria</taxon>
        <taxon>Halobacteriales</taxon>
        <taxon>Natrialbaceae</taxon>
        <taxon>Natrinema</taxon>
    </lineage>
</organism>
<comment type="caution">
    <text evidence="3">The sequence shown here is derived from an EMBL/GenBank/DDBJ whole genome shotgun (WGS) entry which is preliminary data.</text>
</comment>